<comment type="pathway">
    <text evidence="2">Amino-acid biosynthesis; L-methionine biosynthesis via salvage pathway; L-methionine from S-methyl-5-thio-alpha-D-ribose 1-phosphate: step 1/6.</text>
</comment>
<dbReference type="InterPro" id="IPR042529">
    <property type="entry name" value="IF_2B-like_C"/>
</dbReference>
<keyword evidence="2" id="KW-0486">Methionine biosynthesis</keyword>
<keyword evidence="1 2" id="KW-0413">Isomerase</keyword>
<comment type="caution">
    <text evidence="3">The sequence shown here is derived from an EMBL/GenBank/DDBJ whole genome shotgun (WGS) entry which is preliminary data.</text>
</comment>
<feature type="active site" description="Proton donor" evidence="2">
    <location>
        <position position="253"/>
    </location>
</feature>
<organism evidence="3 4">
    <name type="scientific">Durusdinium trenchii</name>
    <dbReference type="NCBI Taxonomy" id="1381693"/>
    <lineage>
        <taxon>Eukaryota</taxon>
        <taxon>Sar</taxon>
        <taxon>Alveolata</taxon>
        <taxon>Dinophyceae</taxon>
        <taxon>Suessiales</taxon>
        <taxon>Symbiodiniaceae</taxon>
        <taxon>Durusdinium</taxon>
    </lineage>
</organism>
<dbReference type="NCBIfam" id="TIGR00512">
    <property type="entry name" value="salvage_mtnA"/>
    <property type="match status" value="1"/>
</dbReference>
<protein>
    <recommendedName>
        <fullName evidence="2">Methylthioribose-1-phosphate isomerase</fullName>
        <shortName evidence="2">M1Pi</shortName>
        <shortName evidence="2">MTR-1-P isomerase</shortName>
        <ecNumber evidence="2">5.3.1.23</ecNumber>
    </recommendedName>
    <alternativeName>
        <fullName evidence="2">S-methyl-5-thioribose-1-phosphate isomerase</fullName>
    </alternativeName>
    <alternativeName>
        <fullName evidence="2">Translation initiation factor eIF-2B subunit alpha/beta/delta-like protein</fullName>
    </alternativeName>
</protein>
<keyword evidence="2" id="KW-0963">Cytoplasm</keyword>
<dbReference type="InterPro" id="IPR037171">
    <property type="entry name" value="NagB/RpiA_transferase-like"/>
</dbReference>
<keyword evidence="2" id="KW-0028">Amino-acid biosynthesis</keyword>
<comment type="function">
    <text evidence="2">Catalyzes the interconversion of methylthioribose-1-phosphate (MTR-1-P) into methylthioribulose-1-phosphate (MTRu-1-P).</text>
</comment>
<dbReference type="NCBIfam" id="TIGR00524">
    <property type="entry name" value="eIF-2B_rel"/>
    <property type="match status" value="1"/>
</dbReference>
<dbReference type="Gene3D" id="3.40.50.10470">
    <property type="entry name" value="Translation initiation factor eif-2b, domain 2"/>
    <property type="match status" value="1"/>
</dbReference>
<dbReference type="InterPro" id="IPR011559">
    <property type="entry name" value="Initiation_fac_2B_a/b/d"/>
</dbReference>
<comment type="catalytic activity">
    <reaction evidence="2">
        <text>5-(methylsulfanyl)-alpha-D-ribose 1-phosphate = 5-(methylsulfanyl)-D-ribulose 1-phosphate</text>
        <dbReference type="Rhea" id="RHEA:19989"/>
        <dbReference type="ChEBI" id="CHEBI:58533"/>
        <dbReference type="ChEBI" id="CHEBI:58548"/>
        <dbReference type="EC" id="5.3.1.23"/>
    </reaction>
</comment>
<evidence type="ECO:0000256" key="1">
    <source>
        <dbReference type="ARBA" id="ARBA00023235"/>
    </source>
</evidence>
<comment type="similarity">
    <text evidence="2">Belongs to the eIF-2B alpha/beta/delta subunits family. MtnA subfamily.</text>
</comment>
<dbReference type="InterPro" id="IPR000649">
    <property type="entry name" value="IF-2B-related"/>
</dbReference>
<dbReference type="EMBL" id="CAXAMM010003291">
    <property type="protein sequence ID" value="CAK8999247.1"/>
    <property type="molecule type" value="Genomic_DNA"/>
</dbReference>
<reference evidence="3 4" key="1">
    <citation type="submission" date="2024-02" db="EMBL/GenBank/DDBJ databases">
        <authorList>
            <person name="Chen Y."/>
            <person name="Shah S."/>
            <person name="Dougan E. K."/>
            <person name="Thang M."/>
            <person name="Chan C."/>
        </authorList>
    </citation>
    <scope>NUCLEOTIDE SEQUENCE [LARGE SCALE GENOMIC DNA]</scope>
</reference>
<gene>
    <name evidence="3" type="ORF">SCF082_LOCUS5977</name>
</gene>
<keyword evidence="2" id="KW-0539">Nucleus</keyword>
<evidence type="ECO:0000313" key="4">
    <source>
        <dbReference type="Proteomes" id="UP001642464"/>
    </source>
</evidence>
<dbReference type="PANTHER" id="PTHR43475:SF1">
    <property type="entry name" value="METHYLTHIORIBOSE-1-PHOSPHATE ISOMERASE"/>
    <property type="match status" value="1"/>
</dbReference>
<feature type="site" description="Transition state stabilizer" evidence="2">
    <location>
        <position position="173"/>
    </location>
</feature>
<dbReference type="InterPro" id="IPR005251">
    <property type="entry name" value="IF-M1Pi"/>
</dbReference>
<name>A0ABP0ICJ3_9DINO</name>
<dbReference type="Gene3D" id="1.20.120.420">
    <property type="entry name" value="translation initiation factor eif-2b, domain 1"/>
    <property type="match status" value="1"/>
</dbReference>
<sequence length="374" mass="40352">MVLESLRFSRVGGLEVLDQLLVPTEKKYIPVKGSEDAWRVVRSMQVRGAPLLAMVSALGLAVEALERAEKGSEKEAPGALQWLKERMTYLKTSRPTAVNLFNTMDALQEVVEHAAASGSSDKQIYYRYVEAAERMLEEDVQANKAIADAGADAILAAMKAKGREGQARVMTICNTGALATAGWGTALGVLRTLHARGRLERAFCLETRPYNQGARLTAFELVEDGLPGTLICDSMAAALMQCFGVDACVVGADRVVANGDTANKIGTYSLAVLSRHHGVPFYVAAPLTTLDVKLKDGSEIPIEERPDEELCSLKLDGKSFRIAAPGIGVWNPAFDVTPASLISGLVTDHGLIPKRSQDFDVTSFVSNKKRKTKS</sequence>
<dbReference type="Pfam" id="PF01008">
    <property type="entry name" value="IF-2B"/>
    <property type="match status" value="1"/>
</dbReference>
<dbReference type="Proteomes" id="UP001642464">
    <property type="component" value="Unassembled WGS sequence"/>
</dbReference>
<dbReference type="InterPro" id="IPR027363">
    <property type="entry name" value="M1Pi_N"/>
</dbReference>
<dbReference type="SUPFAM" id="SSF100950">
    <property type="entry name" value="NagB/RpiA/CoA transferase-like"/>
    <property type="match status" value="1"/>
</dbReference>
<evidence type="ECO:0000313" key="3">
    <source>
        <dbReference type="EMBL" id="CAK8999247.1"/>
    </source>
</evidence>
<evidence type="ECO:0000256" key="2">
    <source>
        <dbReference type="HAMAP-Rule" id="MF_03119"/>
    </source>
</evidence>
<comment type="subcellular location">
    <subcellularLocation>
        <location evidence="2">Cytoplasm</location>
    </subcellularLocation>
    <subcellularLocation>
        <location evidence="2">Nucleus</location>
    </subcellularLocation>
</comment>
<dbReference type="HAMAP" id="MF_01678">
    <property type="entry name" value="Salvage_MtnA"/>
    <property type="match status" value="1"/>
</dbReference>
<dbReference type="NCBIfam" id="NF004326">
    <property type="entry name" value="PRK05720.1"/>
    <property type="match status" value="1"/>
</dbReference>
<dbReference type="EC" id="5.3.1.23" evidence="2"/>
<accession>A0ABP0ICJ3</accession>
<keyword evidence="4" id="KW-1185">Reference proteome</keyword>
<dbReference type="PANTHER" id="PTHR43475">
    <property type="entry name" value="METHYLTHIORIBOSE-1-PHOSPHATE ISOMERASE"/>
    <property type="match status" value="1"/>
</dbReference>
<proteinExistence type="inferred from homology"/>